<protein>
    <submittedName>
        <fullName evidence="1">Uncharacterized protein</fullName>
    </submittedName>
</protein>
<accession>A0A8J1UQL2</accession>
<sequence length="594" mass="67141">IKMAAPLIFTNLFRFLIFCIILPSLKANDAFNEELLVKPLHNGYIYTHFQFTTTWDIDITDRNAFTHYGLFPKSLGEVLDKYNVQELHLSLTQGQWRHEKWGYPVIDSPVGAELWVWFQENTQNIDKTWSEINNVLSGMFCASLNQMDKKSTITPKYSFKPKGVTRSKLDTKYLRYASLPREMVCTENLTPWKKLLPCGSKVGLASLLKAGKVYDASYHSLGLHYRPICRDADCIETSVELSQTLSTVFEPATQSSNGKQDWSIKGLFGKPLGSSCPLATTSKILVDVTSNKGPNSFTLEPTPSVIETFKREKDARKYAVYNIPDFVKGNLLSLTAKYKSPIVYTQPVTPPFYTHRFQTGYGQEKGGITCLLYNQQAQNATVVYMETVPWYIRMYLHSLTITSEGKTITPDAVHYVGGRDRERPFHLELVLTLPPSSITTITFQFERAFLKWTEYPPDANHGFYVSAAVVATMITDAQYFTPPPQESSMISSSITDSREERFIQIHTEILVVTLPTPDFSMPYNVICLACTVIAIGFGSIHNLTTRRFVIMDPNKKPGLLSRVKNFFKRKPKVDTTEGSEAVSAEGNTPKEKES</sequence>
<dbReference type="OrthoDB" id="331263at2759"/>
<dbReference type="PANTHER" id="PTHR12959">
    <property type="entry name" value="GPI TRANSAMIDASE COMPONENT PIG-T-RELATED"/>
    <property type="match status" value="1"/>
</dbReference>
<dbReference type="Proteomes" id="UP000749559">
    <property type="component" value="Unassembled WGS sequence"/>
</dbReference>
<organism evidence="1 2">
    <name type="scientific">Owenia fusiformis</name>
    <name type="common">Polychaete worm</name>
    <dbReference type="NCBI Taxonomy" id="6347"/>
    <lineage>
        <taxon>Eukaryota</taxon>
        <taxon>Metazoa</taxon>
        <taxon>Spiralia</taxon>
        <taxon>Lophotrochozoa</taxon>
        <taxon>Annelida</taxon>
        <taxon>Polychaeta</taxon>
        <taxon>Sedentaria</taxon>
        <taxon>Canalipalpata</taxon>
        <taxon>Sabellida</taxon>
        <taxon>Oweniida</taxon>
        <taxon>Oweniidae</taxon>
        <taxon>Owenia</taxon>
    </lineage>
</organism>
<dbReference type="PANTHER" id="PTHR12959:SF11">
    <property type="entry name" value="GPI TRANSAMIDASE COMPONENT PIG-T"/>
    <property type="match status" value="1"/>
</dbReference>
<proteinExistence type="predicted"/>
<feature type="non-terminal residue" evidence="1">
    <location>
        <position position="594"/>
    </location>
</feature>
<comment type="caution">
    <text evidence="1">The sequence shown here is derived from an EMBL/GenBank/DDBJ whole genome shotgun (WGS) entry which is preliminary data.</text>
</comment>
<dbReference type="Pfam" id="PF04113">
    <property type="entry name" value="Gpi16"/>
    <property type="match status" value="2"/>
</dbReference>
<dbReference type="GO" id="GO:0042765">
    <property type="term" value="C:GPI-anchor transamidase complex"/>
    <property type="evidence" value="ECO:0007669"/>
    <property type="project" value="InterPro"/>
</dbReference>
<dbReference type="InterPro" id="IPR007245">
    <property type="entry name" value="PIG-T"/>
</dbReference>
<reference evidence="1" key="1">
    <citation type="submission" date="2022-03" db="EMBL/GenBank/DDBJ databases">
        <authorList>
            <person name="Martin C."/>
        </authorList>
    </citation>
    <scope>NUCLEOTIDE SEQUENCE</scope>
</reference>
<gene>
    <name evidence="1" type="ORF">OFUS_LOCUS7169</name>
</gene>
<dbReference type="AlphaFoldDB" id="A0A8J1UQL2"/>
<keyword evidence="2" id="KW-1185">Reference proteome</keyword>
<name>A0A8J1UQL2_OWEFU</name>
<dbReference type="EMBL" id="CAIIXF020000003">
    <property type="protein sequence ID" value="CAH1780479.1"/>
    <property type="molecule type" value="Genomic_DNA"/>
</dbReference>
<dbReference type="GO" id="GO:0016255">
    <property type="term" value="P:attachment of GPI anchor to protein"/>
    <property type="evidence" value="ECO:0007669"/>
    <property type="project" value="InterPro"/>
</dbReference>
<evidence type="ECO:0000313" key="2">
    <source>
        <dbReference type="Proteomes" id="UP000749559"/>
    </source>
</evidence>
<evidence type="ECO:0000313" key="1">
    <source>
        <dbReference type="EMBL" id="CAH1780479.1"/>
    </source>
</evidence>